<dbReference type="InterPro" id="IPR003131">
    <property type="entry name" value="T1-type_BTB"/>
</dbReference>
<evidence type="ECO:0000256" key="7">
    <source>
        <dbReference type="ARBA" id="ARBA00022958"/>
    </source>
</evidence>
<gene>
    <name evidence="15" type="ORF">P5673_005974</name>
</gene>
<dbReference type="SUPFAM" id="SSF54695">
    <property type="entry name" value="POZ domain"/>
    <property type="match status" value="1"/>
</dbReference>
<evidence type="ECO:0000256" key="1">
    <source>
        <dbReference type="ARBA" id="ARBA00004141"/>
    </source>
</evidence>
<feature type="transmembrane region" description="Helical" evidence="13">
    <location>
        <begin position="663"/>
        <end position="680"/>
    </location>
</feature>
<organism evidence="15 16">
    <name type="scientific">Acropora cervicornis</name>
    <name type="common">Staghorn coral</name>
    <dbReference type="NCBI Taxonomy" id="6130"/>
    <lineage>
        <taxon>Eukaryota</taxon>
        <taxon>Metazoa</taxon>
        <taxon>Cnidaria</taxon>
        <taxon>Anthozoa</taxon>
        <taxon>Hexacorallia</taxon>
        <taxon>Scleractinia</taxon>
        <taxon>Astrocoeniina</taxon>
        <taxon>Acroporidae</taxon>
        <taxon>Acropora</taxon>
    </lineage>
</organism>
<keyword evidence="4 13" id="KW-0812">Transmembrane</keyword>
<evidence type="ECO:0000256" key="4">
    <source>
        <dbReference type="ARBA" id="ARBA00022692"/>
    </source>
</evidence>
<evidence type="ECO:0000256" key="10">
    <source>
        <dbReference type="ARBA" id="ARBA00023136"/>
    </source>
</evidence>
<keyword evidence="10 13" id="KW-0472">Membrane</keyword>
<dbReference type="GO" id="GO:0005249">
    <property type="term" value="F:voltage-gated potassium channel activity"/>
    <property type="evidence" value="ECO:0007669"/>
    <property type="project" value="InterPro"/>
</dbReference>
<comment type="subcellular location">
    <subcellularLocation>
        <location evidence="1">Membrane</location>
        <topology evidence="1">Multi-pass membrane protein</topology>
    </subcellularLocation>
</comment>
<reference evidence="15" key="2">
    <citation type="journal article" date="2023" name="Science">
        <title>Genomic signatures of disease resistance in endangered staghorn corals.</title>
        <authorList>
            <person name="Vollmer S.V."/>
            <person name="Selwyn J.D."/>
            <person name="Despard B.A."/>
            <person name="Roesel C.L."/>
        </authorList>
    </citation>
    <scope>NUCLEOTIDE SEQUENCE</scope>
    <source>
        <strain evidence="15">K2</strain>
    </source>
</reference>
<keyword evidence="9" id="KW-0406">Ion transport</keyword>
<dbReference type="SMART" id="SM00225">
    <property type="entry name" value="BTB"/>
    <property type="match status" value="1"/>
</dbReference>
<feature type="domain" description="BTB" evidence="14">
    <location>
        <begin position="476"/>
        <end position="574"/>
    </location>
</feature>
<dbReference type="InterPro" id="IPR003971">
    <property type="entry name" value="K_chnl_volt-dep_Kv5/Kv9"/>
</dbReference>
<protein>
    <submittedName>
        <fullName evidence="15">Potassium voltage-gated channel subfamily D member 1</fullName>
    </submittedName>
</protein>
<comment type="caution">
    <text evidence="15">The sequence shown here is derived from an EMBL/GenBank/DDBJ whole genome shotgun (WGS) entry which is preliminary data.</text>
</comment>
<dbReference type="EMBL" id="JARQWQ010000010">
    <property type="protein sequence ID" value="KAK2569089.1"/>
    <property type="molecule type" value="Genomic_DNA"/>
</dbReference>
<dbReference type="PANTHER" id="PTHR11537">
    <property type="entry name" value="VOLTAGE-GATED POTASSIUM CHANNEL"/>
    <property type="match status" value="1"/>
</dbReference>
<dbReference type="PANTHER" id="PTHR11537:SF105">
    <property type="entry name" value="POTASSIUM VOLTAGE-GATED CHANNEL PROTEIN SHAL"/>
    <property type="match status" value="1"/>
</dbReference>
<dbReference type="PRINTS" id="PR01491">
    <property type="entry name" value="KVCHANNEL"/>
</dbReference>
<evidence type="ECO:0000256" key="11">
    <source>
        <dbReference type="ARBA" id="ARBA00023303"/>
    </source>
</evidence>
<evidence type="ECO:0000313" key="16">
    <source>
        <dbReference type="Proteomes" id="UP001249851"/>
    </source>
</evidence>
<evidence type="ECO:0000256" key="6">
    <source>
        <dbReference type="ARBA" id="ARBA00022882"/>
    </source>
</evidence>
<keyword evidence="8 13" id="KW-1133">Transmembrane helix</keyword>
<feature type="transmembrane region" description="Helical" evidence="13">
    <location>
        <begin position="763"/>
        <end position="784"/>
    </location>
</feature>
<dbReference type="Gene3D" id="1.10.287.70">
    <property type="match status" value="1"/>
</dbReference>
<dbReference type="Pfam" id="PF02214">
    <property type="entry name" value="BTB_2"/>
    <property type="match status" value="1"/>
</dbReference>
<keyword evidence="7" id="KW-0630">Potassium</keyword>
<evidence type="ECO:0000256" key="2">
    <source>
        <dbReference type="ARBA" id="ARBA00022448"/>
    </source>
</evidence>
<dbReference type="FunFam" id="1.10.287.70:FF:000028">
    <property type="entry name" value="potassium voltage-gated channel subfamily D member 3"/>
    <property type="match status" value="1"/>
</dbReference>
<evidence type="ECO:0000256" key="3">
    <source>
        <dbReference type="ARBA" id="ARBA00022538"/>
    </source>
</evidence>
<feature type="region of interest" description="Disordered" evidence="12">
    <location>
        <begin position="374"/>
        <end position="399"/>
    </location>
</feature>
<keyword evidence="6" id="KW-0851">Voltage-gated channel</keyword>
<keyword evidence="3" id="KW-0633">Potassium transport</keyword>
<evidence type="ECO:0000313" key="15">
    <source>
        <dbReference type="EMBL" id="KAK2569089.1"/>
    </source>
</evidence>
<dbReference type="Gene3D" id="3.30.710.10">
    <property type="entry name" value="Potassium Channel Kv1.1, Chain A"/>
    <property type="match status" value="1"/>
</dbReference>
<keyword evidence="2" id="KW-0813">Transport</keyword>
<dbReference type="Pfam" id="PF00520">
    <property type="entry name" value="Ion_trans"/>
    <property type="match status" value="1"/>
</dbReference>
<dbReference type="InterPro" id="IPR011333">
    <property type="entry name" value="SKP1/BTB/POZ_sf"/>
</dbReference>
<dbReference type="PRINTS" id="PR00169">
    <property type="entry name" value="KCHANNEL"/>
</dbReference>
<dbReference type="GO" id="GO:0051260">
    <property type="term" value="P:protein homooligomerization"/>
    <property type="evidence" value="ECO:0007669"/>
    <property type="project" value="InterPro"/>
</dbReference>
<dbReference type="InterPro" id="IPR005821">
    <property type="entry name" value="Ion_trans_dom"/>
</dbReference>
<dbReference type="SUPFAM" id="SSF81324">
    <property type="entry name" value="Voltage-gated potassium channels"/>
    <property type="match status" value="1"/>
</dbReference>
<dbReference type="PRINTS" id="PR01494">
    <property type="entry name" value="KV9CHANNEL"/>
</dbReference>
<reference evidence="15" key="1">
    <citation type="journal article" date="2023" name="G3 (Bethesda)">
        <title>Whole genome assembly and annotation of the endangered Caribbean coral Acropora cervicornis.</title>
        <authorList>
            <person name="Selwyn J.D."/>
            <person name="Vollmer S.V."/>
        </authorList>
    </citation>
    <scope>NUCLEOTIDE SEQUENCE</scope>
    <source>
        <strain evidence="15">K2</strain>
    </source>
</reference>
<evidence type="ECO:0000256" key="9">
    <source>
        <dbReference type="ARBA" id="ARBA00023065"/>
    </source>
</evidence>
<dbReference type="Gene3D" id="1.20.120.350">
    <property type="entry name" value="Voltage-gated potassium channels. Chain C"/>
    <property type="match status" value="1"/>
</dbReference>
<evidence type="ECO:0000256" key="8">
    <source>
        <dbReference type="ARBA" id="ARBA00022989"/>
    </source>
</evidence>
<dbReference type="InterPro" id="IPR003968">
    <property type="entry name" value="K_chnl_volt-dep_Kv"/>
</dbReference>
<feature type="compositionally biased region" description="Polar residues" evidence="12">
    <location>
        <begin position="374"/>
        <end position="386"/>
    </location>
</feature>
<evidence type="ECO:0000256" key="12">
    <source>
        <dbReference type="SAM" id="MobiDB-lite"/>
    </source>
</evidence>
<dbReference type="InterPro" id="IPR000210">
    <property type="entry name" value="BTB/POZ_dom"/>
</dbReference>
<dbReference type="InterPro" id="IPR028325">
    <property type="entry name" value="VG_K_chnl"/>
</dbReference>
<keyword evidence="11" id="KW-0407">Ion channel</keyword>
<name>A0AAD9VCB1_ACRCE</name>
<proteinExistence type="predicted"/>
<keyword evidence="16" id="KW-1185">Reference proteome</keyword>
<evidence type="ECO:0000259" key="14">
    <source>
        <dbReference type="SMART" id="SM00225"/>
    </source>
</evidence>
<accession>A0AAD9VCB1</accession>
<dbReference type="AlphaFoldDB" id="A0AAD9VCB1"/>
<keyword evidence="5" id="KW-0631">Potassium channel</keyword>
<dbReference type="Proteomes" id="UP001249851">
    <property type="component" value="Unassembled WGS sequence"/>
</dbReference>
<dbReference type="GO" id="GO:0008076">
    <property type="term" value="C:voltage-gated potassium channel complex"/>
    <property type="evidence" value="ECO:0007669"/>
    <property type="project" value="InterPro"/>
</dbReference>
<dbReference type="InterPro" id="IPR027359">
    <property type="entry name" value="Volt_channel_dom_sf"/>
</dbReference>
<evidence type="ECO:0000256" key="5">
    <source>
        <dbReference type="ARBA" id="ARBA00022826"/>
    </source>
</evidence>
<dbReference type="GO" id="GO:0001508">
    <property type="term" value="P:action potential"/>
    <property type="evidence" value="ECO:0007669"/>
    <property type="project" value="TreeGrafter"/>
</dbReference>
<sequence>MMTKNLEEETWLKYYSTKEDDQCSEETMRTLFVPKTNRYSSNREFEKSAGGIHENDNFTNKESLEIPAVLLFPCSGRSSIVPEQNSDIESGTSIEFLFPTSFSTEPSENSAGAYSFPDRRTQETFSRKPSLFRCRKFLFNRCTSKAENAGCGFSSEISYGNDILDDVQYSKATRKNEKLLAVAKYDCLTSSLLGSSISTGTLSVSETEPKNTREDDSSKNLHRSVSTCCLRRPSIQLCCLLGKSYVELSTSTSECFSRDQSFEGNGHCAEDELRQPDFFCSDNANRWRGGFPVLARTRAVTQSSPPQLKELAALTLSRRNNELKELSAPDVRLNKARKSNYQQDISKAGNSNLNFRGTASSILLHPDEARCSSGSAVSLSSQTSTKSGKRYCHSAAKSPRLRRQQFDLYRNSGSPNFGASSDKSEKSYLKSSLSLIVSPSKLLSKLNSSRHSVWSSADAPSYRRRRENIDYPDDDRLVTLNVSGRRFQIQDYFLSIHPNTLLGGKARSLFYDGAKEEFFFDRDPDCFRYIWDFYQSGQLHCPREECVQLFLDELTFFGLDVSMLCDCCWQETFEVAHERLTKRREEKEAAENEAKEEKFTIRPNSSLRTKIWATVQEPSYSSLAKAFYFLSVFVIGVSVIANTTETIACQGVVRMCQEENEEAYFYIDTVCVGFFTFEYLTRLIFSPNRLRFLIGYMSIVDMLAILPNYVDLVLELFSVEASSGMHALTVLRVLRTLRVFKLLRHSKRLKKLIETVKDSATELGLITFVYLVLVILFSSIIYFAELSDDTQFSSIPQAMWYAVITSTTAGYGDIIPVTLAGRLIGSVCCLFGVLMIALPVPILQIK</sequence>
<evidence type="ECO:0000256" key="13">
    <source>
        <dbReference type="SAM" id="Phobius"/>
    </source>
</evidence>
<feature type="transmembrane region" description="Helical" evidence="13">
    <location>
        <begin position="823"/>
        <end position="843"/>
    </location>
</feature>